<name>A0AAV2CIR7_9ROSI</name>
<sequence length="84" mass="9161">MAKLSAASMEHWRELGDGAMATLFNGSIVDGDGWRPGFEQYHLTLTTMMIQRRREADDDPSRCIPSFAGSDGARGGDQSGAVIW</sequence>
<gene>
    <name evidence="2" type="ORF">LTRI10_LOCUS4019</name>
</gene>
<feature type="region of interest" description="Disordered" evidence="1">
    <location>
        <begin position="54"/>
        <end position="84"/>
    </location>
</feature>
<evidence type="ECO:0000313" key="2">
    <source>
        <dbReference type="EMBL" id="CAL1356310.1"/>
    </source>
</evidence>
<organism evidence="2 3">
    <name type="scientific">Linum trigynum</name>
    <dbReference type="NCBI Taxonomy" id="586398"/>
    <lineage>
        <taxon>Eukaryota</taxon>
        <taxon>Viridiplantae</taxon>
        <taxon>Streptophyta</taxon>
        <taxon>Embryophyta</taxon>
        <taxon>Tracheophyta</taxon>
        <taxon>Spermatophyta</taxon>
        <taxon>Magnoliopsida</taxon>
        <taxon>eudicotyledons</taxon>
        <taxon>Gunneridae</taxon>
        <taxon>Pentapetalae</taxon>
        <taxon>rosids</taxon>
        <taxon>fabids</taxon>
        <taxon>Malpighiales</taxon>
        <taxon>Linaceae</taxon>
        <taxon>Linum</taxon>
    </lineage>
</organism>
<accession>A0AAV2CIR7</accession>
<reference evidence="2 3" key="1">
    <citation type="submission" date="2024-04" db="EMBL/GenBank/DDBJ databases">
        <authorList>
            <person name="Fracassetti M."/>
        </authorList>
    </citation>
    <scope>NUCLEOTIDE SEQUENCE [LARGE SCALE GENOMIC DNA]</scope>
</reference>
<evidence type="ECO:0000256" key="1">
    <source>
        <dbReference type="SAM" id="MobiDB-lite"/>
    </source>
</evidence>
<protein>
    <submittedName>
        <fullName evidence="2">Uncharacterized protein</fullName>
    </submittedName>
</protein>
<evidence type="ECO:0000313" key="3">
    <source>
        <dbReference type="Proteomes" id="UP001497516"/>
    </source>
</evidence>
<dbReference type="AlphaFoldDB" id="A0AAV2CIR7"/>
<dbReference type="Proteomes" id="UP001497516">
    <property type="component" value="Chromosome 1"/>
</dbReference>
<keyword evidence="3" id="KW-1185">Reference proteome</keyword>
<proteinExistence type="predicted"/>
<dbReference type="EMBL" id="OZ034813">
    <property type="protein sequence ID" value="CAL1356310.1"/>
    <property type="molecule type" value="Genomic_DNA"/>
</dbReference>